<dbReference type="GO" id="GO:0016020">
    <property type="term" value="C:membrane"/>
    <property type="evidence" value="ECO:0007669"/>
    <property type="project" value="UniProtKB-SubCell"/>
</dbReference>
<dbReference type="GO" id="GO:0015031">
    <property type="term" value="P:protein transport"/>
    <property type="evidence" value="ECO:0007669"/>
    <property type="project" value="UniProtKB-KW"/>
</dbReference>
<evidence type="ECO:0000256" key="6">
    <source>
        <dbReference type="ARBA" id="ARBA00023010"/>
    </source>
</evidence>
<proteinExistence type="predicted"/>
<evidence type="ECO:0000313" key="9">
    <source>
        <dbReference type="EMBL" id="MBB5055763.1"/>
    </source>
</evidence>
<dbReference type="PANTHER" id="PTHR33162">
    <property type="entry name" value="SEC-INDEPENDENT PROTEIN TRANSLOCASE PROTEIN TATA, CHLOROPLASTIC"/>
    <property type="match status" value="1"/>
</dbReference>
<keyword evidence="7" id="KW-0472">Membrane</keyword>
<feature type="compositionally biased region" description="Polar residues" evidence="8">
    <location>
        <begin position="148"/>
        <end position="158"/>
    </location>
</feature>
<dbReference type="RefSeq" id="WP_184213511.1">
    <property type="nucleotide sequence ID" value="NZ_JACHIP010000001.1"/>
</dbReference>
<accession>A0A7W7Z9G3</accession>
<evidence type="ECO:0000256" key="4">
    <source>
        <dbReference type="ARBA" id="ARBA00022927"/>
    </source>
</evidence>
<feature type="compositionally biased region" description="Polar residues" evidence="8">
    <location>
        <begin position="184"/>
        <end position="201"/>
    </location>
</feature>
<comment type="caution">
    <text evidence="9">The sequence shown here is derived from an EMBL/GenBank/DDBJ whole genome shotgun (WGS) entry which is preliminary data.</text>
</comment>
<evidence type="ECO:0000256" key="3">
    <source>
        <dbReference type="ARBA" id="ARBA00022692"/>
    </source>
</evidence>
<comment type="subcellular location">
    <subcellularLocation>
        <location evidence="1">Membrane</location>
        <topology evidence="1">Single-pass membrane protein</topology>
    </subcellularLocation>
</comment>
<keyword evidence="6" id="KW-0811">Translocation</keyword>
<keyword evidence="4" id="KW-0653">Protein transport</keyword>
<dbReference type="Pfam" id="PF02416">
    <property type="entry name" value="TatA_B_E"/>
    <property type="match status" value="1"/>
</dbReference>
<keyword evidence="5" id="KW-1133">Transmembrane helix</keyword>
<feature type="region of interest" description="Disordered" evidence="8">
    <location>
        <begin position="141"/>
        <end position="209"/>
    </location>
</feature>
<dbReference type="Gene3D" id="1.20.5.3310">
    <property type="match status" value="1"/>
</dbReference>
<evidence type="ECO:0000256" key="7">
    <source>
        <dbReference type="ARBA" id="ARBA00023136"/>
    </source>
</evidence>
<keyword evidence="2" id="KW-0813">Transport</keyword>
<reference evidence="9 10" key="1">
    <citation type="submission" date="2020-08" db="EMBL/GenBank/DDBJ databases">
        <title>Genomic Encyclopedia of Type Strains, Phase IV (KMG-V): Genome sequencing to study the core and pangenomes of soil and plant-associated prokaryotes.</title>
        <authorList>
            <person name="Whitman W."/>
        </authorList>
    </citation>
    <scope>NUCLEOTIDE SEQUENCE [LARGE SCALE GENOMIC DNA]</scope>
    <source>
        <strain evidence="9 10">M8UP14</strain>
    </source>
</reference>
<dbReference type="EMBL" id="JACHIP010000001">
    <property type="protein sequence ID" value="MBB5055763.1"/>
    <property type="molecule type" value="Genomic_DNA"/>
</dbReference>
<evidence type="ECO:0000256" key="2">
    <source>
        <dbReference type="ARBA" id="ARBA00022448"/>
    </source>
</evidence>
<feature type="region of interest" description="Disordered" evidence="8">
    <location>
        <begin position="67"/>
        <end position="111"/>
    </location>
</feature>
<name>A0A7W7Z9G3_9BACT</name>
<feature type="compositionally biased region" description="Basic and acidic residues" evidence="8">
    <location>
        <begin position="165"/>
        <end position="183"/>
    </location>
</feature>
<evidence type="ECO:0000313" key="10">
    <source>
        <dbReference type="Proteomes" id="UP000540989"/>
    </source>
</evidence>
<dbReference type="Proteomes" id="UP000540989">
    <property type="component" value="Unassembled WGS sequence"/>
</dbReference>
<dbReference type="PANTHER" id="PTHR33162:SF1">
    <property type="entry name" value="SEC-INDEPENDENT PROTEIN TRANSLOCASE PROTEIN TATA, CHLOROPLASTIC"/>
    <property type="match status" value="1"/>
</dbReference>
<evidence type="ECO:0000256" key="5">
    <source>
        <dbReference type="ARBA" id="ARBA00022989"/>
    </source>
</evidence>
<keyword evidence="3" id="KW-0812">Transmembrane</keyword>
<sequence length="209" mass="22206">MPSLGDSAVIILLGLLLFGPKGLAQIARQLGKLMGEFRRASNEFRMQMEEELRLSEQADRQKEIAKIEAAAPPPAPVLGTDPVTPEPGTTAYDCPEDNPQLRSIPTDSPEAASIEATPEVPIGEVEPLPIAVSGDLKIMPPATGLPQPRTTTLASSSIAPLVDSIPHEEPAAAAEHEHSEQRPNRYTNGHTDTAGLTTSENTAEESLHG</sequence>
<dbReference type="InterPro" id="IPR003369">
    <property type="entry name" value="TatA/B/E"/>
</dbReference>
<organism evidence="9 10">
    <name type="scientific">Granulicella aggregans</name>
    <dbReference type="NCBI Taxonomy" id="474949"/>
    <lineage>
        <taxon>Bacteria</taxon>
        <taxon>Pseudomonadati</taxon>
        <taxon>Acidobacteriota</taxon>
        <taxon>Terriglobia</taxon>
        <taxon>Terriglobales</taxon>
        <taxon>Acidobacteriaceae</taxon>
        <taxon>Granulicella</taxon>
    </lineage>
</organism>
<keyword evidence="10" id="KW-1185">Reference proteome</keyword>
<gene>
    <name evidence="9" type="ORF">HDF16_000432</name>
</gene>
<evidence type="ECO:0000256" key="8">
    <source>
        <dbReference type="SAM" id="MobiDB-lite"/>
    </source>
</evidence>
<dbReference type="AlphaFoldDB" id="A0A7W7Z9G3"/>
<protein>
    <submittedName>
        <fullName evidence="9">Sec-independent protein translocase protein TatB</fullName>
    </submittedName>
</protein>
<evidence type="ECO:0000256" key="1">
    <source>
        <dbReference type="ARBA" id="ARBA00004167"/>
    </source>
</evidence>